<reference evidence="2" key="1">
    <citation type="submission" date="2014-09" db="EMBL/GenBank/DDBJ databases">
        <authorList>
            <person name="Aslett A.Martin."/>
        </authorList>
    </citation>
    <scope>NUCLEOTIDE SEQUENCE</scope>
    <source>
        <strain evidence="2">ED321 Heterogonic</strain>
    </source>
</reference>
<evidence type="ECO:0000313" key="2">
    <source>
        <dbReference type="EMBL" id="CEF63495.1"/>
    </source>
</evidence>
<sequence>MGCTFGKNTCECTSEEYCEYHSPFVQTFYGNISGFKYKINEEHTTNVFLGIPFAKPPIGNLRFKKPEPPEKWDEVLEAYTYKSRSIQKNDLITDFLVRLPISEDCLYLNIVTPNLSDTCLKKFPVMVFIHGGSYYSNNASRYHYSKCSSYLVRYDVIFVTIQYRLGFLGYFYTGDESCETNLGLWDQYFALKWVHENIESFNGDSNNITVVGQSAGASSADLLSLSPYSKNLFNKCVLFGGNANALWAIADKDKLIFLCRQKANELGFEKAPTDKWSTEDNLKMMEFLKKIPGDMFVLSKSLCLEDESIYESCIEFGPIIDGDILPKTPHELRLEVEPKPSILGVCQYEGLLLVAMTKIDNPHTLFEKLIEGQKRIYKRGGLNVNDDDISKMLGYNKNEKNKMKCMENVVKILGFLGIELPTIEYLIYRHKNFIKFKKKFNKRLGKFQSNISNDEESMKTIFDDSNFSLYLFRFDHYNPNNFVGIKKFFPFIGATHCTELNYFIGVNHLIIPYFKNSEDIRVRDFFTRAITNFAKFGDPNEVSKGDKNNVFWSPVNFNQNVNNGGHLKFCFMKIKPELEMEETFGNEKLIILSKFYMKIRANKINIEKLIRNSYTNKDIEELLKDVNKNIAIKLNLNTNSYLENMIKKIREFPS</sequence>
<evidence type="ECO:0000313" key="5">
    <source>
        <dbReference type="WormBase" id="SRAE_1000175600"/>
    </source>
</evidence>
<feature type="domain" description="Carboxylesterase type B" evidence="1">
    <location>
        <begin position="22"/>
        <end position="559"/>
    </location>
</feature>
<reference evidence="4" key="3">
    <citation type="submission" date="2020-12" db="UniProtKB">
        <authorList>
            <consortium name="WormBaseParasite"/>
        </authorList>
    </citation>
    <scope>IDENTIFICATION</scope>
</reference>
<reference evidence="3" key="2">
    <citation type="submission" date="2014-09" db="EMBL/GenBank/DDBJ databases">
        <authorList>
            <person name="Martin A.A."/>
        </authorList>
    </citation>
    <scope>NUCLEOTIDE SEQUENCE</scope>
    <source>
        <strain evidence="3">ED321</strain>
    </source>
</reference>
<dbReference type="InterPro" id="IPR019819">
    <property type="entry name" value="Carboxylesterase_B_CS"/>
</dbReference>
<dbReference type="Proteomes" id="UP000035682">
    <property type="component" value="Unplaced"/>
</dbReference>
<accession>A0A090L134</accession>
<dbReference type="RefSeq" id="XP_024502697.1">
    <property type="nucleotide sequence ID" value="XM_024648750.1"/>
</dbReference>
<evidence type="ECO:0000259" key="1">
    <source>
        <dbReference type="Pfam" id="PF00135"/>
    </source>
</evidence>
<dbReference type="PANTHER" id="PTHR44590">
    <property type="entry name" value="CARBOXYLIC ESTER HYDROLASE-RELATED"/>
    <property type="match status" value="1"/>
</dbReference>
<dbReference type="CTD" id="36375860"/>
<evidence type="ECO:0000313" key="4">
    <source>
        <dbReference type="WBParaSite" id="SRAE_1000175600.1"/>
    </source>
</evidence>
<dbReference type="Pfam" id="PF00135">
    <property type="entry name" value="COesterase"/>
    <property type="match status" value="1"/>
</dbReference>
<dbReference type="PROSITE" id="PS00941">
    <property type="entry name" value="CARBOXYLESTERASE_B_2"/>
    <property type="match status" value="1"/>
</dbReference>
<dbReference type="OrthoDB" id="3200163at2759"/>
<dbReference type="InterPro" id="IPR002018">
    <property type="entry name" value="CarbesteraseB"/>
</dbReference>
<dbReference type="SUPFAM" id="SSF53474">
    <property type="entry name" value="alpha/beta-Hydrolases"/>
    <property type="match status" value="1"/>
</dbReference>
<dbReference type="AlphaFoldDB" id="A0A090L134"/>
<dbReference type="ESTHER" id="strrb-a0a090l134">
    <property type="family name" value="Carb_B_Nematoda"/>
</dbReference>
<evidence type="ECO:0000313" key="3">
    <source>
        <dbReference type="Proteomes" id="UP000035682"/>
    </source>
</evidence>
<dbReference type="Gene3D" id="3.40.50.1820">
    <property type="entry name" value="alpha/beta hydrolase"/>
    <property type="match status" value="1"/>
</dbReference>
<protein>
    <submittedName>
        <fullName evidence="2 4">Carboxylesterase, type B domain-containing protein</fullName>
    </submittedName>
</protein>
<dbReference type="EMBL" id="LN609528">
    <property type="protein sequence ID" value="CEF63495.1"/>
    <property type="molecule type" value="Genomic_DNA"/>
</dbReference>
<dbReference type="InterPro" id="IPR029058">
    <property type="entry name" value="AB_hydrolase_fold"/>
</dbReference>
<dbReference type="GeneID" id="36375860"/>
<name>A0A090L134_STRRB</name>
<organism evidence="2">
    <name type="scientific">Strongyloides ratti</name>
    <name type="common">Parasitic roundworm</name>
    <dbReference type="NCBI Taxonomy" id="34506"/>
    <lineage>
        <taxon>Eukaryota</taxon>
        <taxon>Metazoa</taxon>
        <taxon>Ecdysozoa</taxon>
        <taxon>Nematoda</taxon>
        <taxon>Chromadorea</taxon>
        <taxon>Rhabditida</taxon>
        <taxon>Tylenchina</taxon>
        <taxon>Panagrolaimomorpha</taxon>
        <taxon>Strongyloidoidea</taxon>
        <taxon>Strongyloididae</taxon>
        <taxon>Strongyloides</taxon>
    </lineage>
</organism>
<keyword evidence="3" id="KW-1185">Reference proteome</keyword>
<proteinExistence type="predicted"/>
<dbReference type="PANTHER" id="PTHR44590:SF3">
    <property type="entry name" value="CARBOXYLESTERASE TYPE B DOMAIN-CONTAINING PROTEIN"/>
    <property type="match status" value="1"/>
</dbReference>
<gene>
    <name evidence="2 4 5" type="ORF">SRAE_1000175600</name>
</gene>
<dbReference type="OMA" id="STHCTEM"/>
<dbReference type="WBParaSite" id="SRAE_1000175600.1">
    <property type="protein sequence ID" value="SRAE_1000175600.1"/>
    <property type="gene ID" value="WBGene00258365"/>
</dbReference>
<dbReference type="WormBase" id="SRAE_1000175600">
    <property type="protein sequence ID" value="SRP09499"/>
    <property type="gene ID" value="WBGene00258365"/>
</dbReference>
<dbReference type="STRING" id="34506.A0A090L134"/>